<dbReference type="RefSeq" id="WP_100282222.1">
    <property type="nucleotide sequence ID" value="NZ_CP024923.1"/>
</dbReference>
<accession>A0A2K8MHF2</accession>
<evidence type="ECO:0000313" key="1">
    <source>
        <dbReference type="EMBL" id="ATY32414.1"/>
    </source>
</evidence>
<dbReference type="EMBL" id="CP024923">
    <property type="protein sequence ID" value="ATY32414.1"/>
    <property type="molecule type" value="Genomic_DNA"/>
</dbReference>
<dbReference type="OrthoDB" id="7573871at2"/>
<gene>
    <name evidence="1" type="ORF">CVN68_10875</name>
</gene>
<protein>
    <submittedName>
        <fullName evidence="1">Uncharacterized protein</fullName>
    </submittedName>
</protein>
<sequence length="65" mass="7356">MESNESYYRRRAIQEIVAARNAITADAKARRQSLAESYVRRLSELTGTDASFMLDANPARLHEIA</sequence>
<dbReference type="Proteomes" id="UP000229081">
    <property type="component" value="Chromosome"/>
</dbReference>
<evidence type="ECO:0000313" key="2">
    <source>
        <dbReference type="Proteomes" id="UP000229081"/>
    </source>
</evidence>
<dbReference type="KEGG" id="sphc:CVN68_10875"/>
<proteinExistence type="predicted"/>
<keyword evidence="2" id="KW-1185">Reference proteome</keyword>
<dbReference type="AlphaFoldDB" id="A0A2K8MHF2"/>
<name>A0A2K8MHF2_9SPHN</name>
<organism evidence="1 2">
    <name type="scientific">Sphingomonas psychrotolerans</name>
    <dbReference type="NCBI Taxonomy" id="1327635"/>
    <lineage>
        <taxon>Bacteria</taxon>
        <taxon>Pseudomonadati</taxon>
        <taxon>Pseudomonadota</taxon>
        <taxon>Alphaproteobacteria</taxon>
        <taxon>Sphingomonadales</taxon>
        <taxon>Sphingomonadaceae</taxon>
        <taxon>Sphingomonas</taxon>
    </lineage>
</organism>
<reference evidence="1 2" key="1">
    <citation type="submission" date="2017-11" db="EMBL/GenBank/DDBJ databases">
        <title>Complete genome sequence of Sphingomonas sp. Strain Cra20, a psychrotolerant potential plant growth promoting rhizobacteria.</title>
        <authorList>
            <person name="Luo Y."/>
        </authorList>
    </citation>
    <scope>NUCLEOTIDE SEQUENCE [LARGE SCALE GENOMIC DNA]</scope>
    <source>
        <strain evidence="1 2">Cra20</strain>
    </source>
</reference>